<accession>A0A8J0V3X8</accession>
<gene>
    <name evidence="3" type="primary">LOC108713715</name>
</gene>
<feature type="coiled-coil region" evidence="1">
    <location>
        <begin position="154"/>
        <end position="230"/>
    </location>
</feature>
<dbReference type="CTD" id="108713715"/>
<dbReference type="PANTHER" id="PTHR47899:SF1">
    <property type="entry name" value="COILED-COIL DOMAIN-CONTAINING PROTEIN 171"/>
    <property type="match status" value="1"/>
</dbReference>
<sequence length="1259" mass="145399">MSLLEKEAHAELSSATADLRYRLNSAKKEIVELVGKHNKEICSYENQFARLRSQVEKGEAVRQNLEYELAVAKKQYKVAKTSGEEEKANSVRIQAQFKAQIDELQQKMFSVENVFQAAQLGWQERQKMFERDLQNRDNIIQNYIKEQEALISEKNNLTYLLQKEKLNVQELQQKLLQMQSEHSGNLETLKKQKIELDYSHEREDRLQVELKEAKQKIKHLEDNVEAERATHLESKFNSEVIQLRIHDLENALQVEKATLAQTHSELDTLRKRFCEVEAAYNSEKNCAEQLTEKLKKSEQDFCMLVNRLKSEIEQKNNLIAELTGKQKHIENGYITMEEELAITKKHYYSLEEIHKDNLRELQSVVDNFISSHHGTLEVGKERVKPAGFSVLLETLQHILTDNRNRLEDFSNKLEAAKYGYTRVTEEMKSAKAMIQTLCDNLEKTQCDLESAEKESHVLHTRCTDQECQIAVLQMDLEKAQNGWEEAKLRVLKCDRELQNLAKAYEKDTEEKLTFLHNLYQRLVAGCVLIKKPQSLLDKFSWVELCTVLEENVDFLISDLCQSNQKVFSLEGFCKSKAGVIKNLQQNHEESLKKLAEEMKAQEITWLKQRRDLEERSTKLIQEARKFKSIAEKSKDKIAVFEKTKDQVALENVHIKNLLITTEKDHKSLLAACALLAGALYPLYSRTCVLASQRDFLQHQTTSCVEVRNEIWTLIQILSRTKEKNQGNTKKQCKGILLFRKAVIAVLTVNRLNRLGRSCSSLFTWTDNAWMGTGIMVCTGGTQVMQRRTCKQDEPMRCQEAVNWFTSSDLLTAIVASVSELLEVLNKIDPSHPSHVNVIQNAARNSFAKLMKKIAIQMEMKAVHKDRGPSFGDADSLFHRLALGHQRILSKARGTQETNSFTATKSIEVLKNQIHKFIQRLHKAEVERRSMRLELAELKQKVCTLETNTDSTERLKHNRKIKQTKAVSNEKFKNLCEELKNALLREQQAQLLLQEQSQQLQELSYRIELHSTEEAEKDQTLTEAVKSLSEAKLELERKGQCLRQLNRQLQRIEQDKLQLQVGIHDAENALWMVATDKEILMKHMKSIDSVFEKVRDQMSLVCSSRNDIILQLPKLHLEMLPLLEHLGRPEFLACQKMIKSFMQVYDFACTKVSALEREVESHQNHIAALKSELKTACLRENESLSLPRWYDDNIKEVTKTEFMLEITNGQDFLPLQAEQELTHNQVKYGLESSRFHLLPTEASSVACYSSLPQRMLSTTS</sequence>
<dbReference type="GeneID" id="108713715"/>
<reference evidence="3" key="1">
    <citation type="submission" date="2025-08" db="UniProtKB">
        <authorList>
            <consortium name="RefSeq"/>
        </authorList>
    </citation>
    <scope>IDENTIFICATION</scope>
    <source>
        <strain evidence="3">J_2021</strain>
        <tissue evidence="3">Erythrocytes</tissue>
    </source>
</reference>
<dbReference type="RefSeq" id="XP_018112724.1">
    <property type="nucleotide sequence ID" value="XM_018257235.2"/>
</dbReference>
<feature type="coiled-coil region" evidence="1">
    <location>
        <begin position="968"/>
        <end position="1068"/>
    </location>
</feature>
<keyword evidence="1" id="KW-0175">Coiled coil</keyword>
<dbReference type="PANTHER" id="PTHR47899">
    <property type="entry name" value="COILED-COIL DOMAIN-CONTAINING PROTEIN 171"/>
    <property type="match status" value="1"/>
</dbReference>
<dbReference type="OrthoDB" id="287623at2759"/>
<evidence type="ECO:0000313" key="3">
    <source>
        <dbReference type="RefSeq" id="XP_018112724.1"/>
    </source>
</evidence>
<name>A0A8J0V3X8_XENLA</name>
<proteinExistence type="predicted"/>
<evidence type="ECO:0000256" key="1">
    <source>
        <dbReference type="SAM" id="Coils"/>
    </source>
</evidence>
<dbReference type="KEGG" id="xla:108713715"/>
<feature type="coiled-coil region" evidence="1">
    <location>
        <begin position="280"/>
        <end position="325"/>
    </location>
</feature>
<dbReference type="AlphaFoldDB" id="A0A8J0V3X8"/>
<feature type="coiled-coil region" evidence="1">
    <location>
        <begin position="906"/>
        <end position="940"/>
    </location>
</feature>
<evidence type="ECO:0000313" key="2">
    <source>
        <dbReference type="Proteomes" id="UP000186698"/>
    </source>
</evidence>
<dbReference type="Proteomes" id="UP000186698">
    <property type="component" value="Chromosome 1L"/>
</dbReference>
<keyword evidence="2" id="KW-1185">Reference proteome</keyword>
<organism evidence="2 3">
    <name type="scientific">Xenopus laevis</name>
    <name type="common">African clawed frog</name>
    <dbReference type="NCBI Taxonomy" id="8355"/>
    <lineage>
        <taxon>Eukaryota</taxon>
        <taxon>Metazoa</taxon>
        <taxon>Chordata</taxon>
        <taxon>Craniata</taxon>
        <taxon>Vertebrata</taxon>
        <taxon>Euteleostomi</taxon>
        <taxon>Amphibia</taxon>
        <taxon>Batrachia</taxon>
        <taxon>Anura</taxon>
        <taxon>Pipoidea</taxon>
        <taxon>Pipidae</taxon>
        <taxon>Xenopodinae</taxon>
        <taxon>Xenopus</taxon>
        <taxon>Xenopus</taxon>
    </lineage>
</organism>
<protein>
    <submittedName>
        <fullName evidence="3">Coiled-coil domain-containing protein 171 isoform X1</fullName>
    </submittedName>
</protein>
<dbReference type="InterPro" id="IPR038820">
    <property type="entry name" value="CCDC171"/>
</dbReference>